<dbReference type="Proteomes" id="UP000051380">
    <property type="component" value="Unassembled WGS sequence"/>
</dbReference>
<sequence length="84" mass="8821">MGHHSTPADAARVFAECAPGLAVYNHLVLIDDGKSGPPTVQELMDRTRQGYDGAVVVGEESHGLLPLNFGSRAGVTPTPSPRRA</sequence>
<gene>
    <name evidence="1" type="ORF">AOQ72_15275</name>
</gene>
<protein>
    <submittedName>
        <fullName evidence="1">Uncharacterized protein</fullName>
    </submittedName>
</protein>
<comment type="caution">
    <text evidence="1">The sequence shown here is derived from an EMBL/GenBank/DDBJ whole genome shotgun (WGS) entry which is preliminary data.</text>
</comment>
<evidence type="ECO:0000313" key="2">
    <source>
        <dbReference type="Proteomes" id="UP000051380"/>
    </source>
</evidence>
<name>A0A0R3CN43_9BRAD</name>
<organism evidence="1 2">
    <name type="scientific">Bradyrhizobium yuanmingense</name>
    <dbReference type="NCBI Taxonomy" id="108015"/>
    <lineage>
        <taxon>Bacteria</taxon>
        <taxon>Pseudomonadati</taxon>
        <taxon>Pseudomonadota</taxon>
        <taxon>Alphaproteobacteria</taxon>
        <taxon>Hyphomicrobiales</taxon>
        <taxon>Nitrobacteraceae</taxon>
        <taxon>Bradyrhizobium</taxon>
    </lineage>
</organism>
<reference evidence="1 2" key="1">
    <citation type="submission" date="2015-09" db="EMBL/GenBank/DDBJ databases">
        <title>Draft Genome Sequence of the Strain BR 3267 (Bradyrhizobium yuanmingense) recommended as inoculant for cowpea in Brazil.</title>
        <authorList>
            <person name="Simoes-Araujo J.L."/>
            <person name="Zilli J.E."/>
        </authorList>
    </citation>
    <scope>NUCLEOTIDE SEQUENCE [LARGE SCALE GENOMIC DNA]</scope>
    <source>
        <strain evidence="1 2">BR3267</strain>
    </source>
</reference>
<dbReference type="EMBL" id="LJYF01000013">
    <property type="protein sequence ID" value="KRP99152.1"/>
    <property type="molecule type" value="Genomic_DNA"/>
</dbReference>
<accession>A0A0R3CN43</accession>
<dbReference type="AlphaFoldDB" id="A0A0R3CN43"/>
<evidence type="ECO:0000313" key="1">
    <source>
        <dbReference type="EMBL" id="KRP99152.1"/>
    </source>
</evidence>
<proteinExistence type="predicted"/>